<organism evidence="1 2">
    <name type="scientific">Paenibacillus barcinonensis</name>
    <dbReference type="NCBI Taxonomy" id="198119"/>
    <lineage>
        <taxon>Bacteria</taxon>
        <taxon>Bacillati</taxon>
        <taxon>Bacillota</taxon>
        <taxon>Bacilli</taxon>
        <taxon>Bacillales</taxon>
        <taxon>Paenibacillaceae</taxon>
        <taxon>Paenibacillus</taxon>
    </lineage>
</organism>
<protein>
    <submittedName>
        <fullName evidence="1">Uncharacterized protein</fullName>
    </submittedName>
</protein>
<comment type="caution">
    <text evidence="1">The sequence shown here is derived from an EMBL/GenBank/DDBJ whole genome shotgun (WGS) entry which is preliminary data.</text>
</comment>
<evidence type="ECO:0000313" key="2">
    <source>
        <dbReference type="Proteomes" id="UP000247790"/>
    </source>
</evidence>
<gene>
    <name evidence="1" type="ORF">DFQ00_10812</name>
</gene>
<proteinExistence type="predicted"/>
<name>A0A2V4V8W2_PAEBA</name>
<dbReference type="AlphaFoldDB" id="A0A2V4V8W2"/>
<accession>A0A2V4V8W2</accession>
<evidence type="ECO:0000313" key="1">
    <source>
        <dbReference type="EMBL" id="PYE48422.1"/>
    </source>
</evidence>
<dbReference type="EMBL" id="QJSW01000008">
    <property type="protein sequence ID" value="PYE48422.1"/>
    <property type="molecule type" value="Genomic_DNA"/>
</dbReference>
<sequence length="76" mass="8995">MQYIVTICPRERAVVIDILIQAGPELLRCLRLVQENQAQYRGDFQPFNDFDIIQRNDVPAITELNRRRSTRVVPRR</sequence>
<reference evidence="1 2" key="1">
    <citation type="submission" date="2018-06" db="EMBL/GenBank/DDBJ databases">
        <title>Genomic Encyclopedia of Type Strains, Phase III (KMG-III): the genomes of soil and plant-associated and newly described type strains.</title>
        <authorList>
            <person name="Whitman W."/>
        </authorList>
    </citation>
    <scope>NUCLEOTIDE SEQUENCE [LARGE SCALE GENOMIC DNA]</scope>
    <source>
        <strain evidence="1 2">CECT 7022</strain>
    </source>
</reference>
<dbReference type="Proteomes" id="UP000247790">
    <property type="component" value="Unassembled WGS sequence"/>
</dbReference>